<dbReference type="Proteomes" id="UP000278222">
    <property type="component" value="Unassembled WGS sequence"/>
</dbReference>
<reference evidence="4 5" key="1">
    <citation type="submission" date="2018-11" db="EMBL/GenBank/DDBJ databases">
        <title>Genomic Encyclopedia of Type Strains, Phase IV (KMG-IV): sequencing the most valuable type-strain genomes for metagenomic binning, comparative biology and taxonomic classification.</title>
        <authorList>
            <person name="Goeker M."/>
        </authorList>
    </citation>
    <scope>NUCLEOTIDE SEQUENCE [LARGE SCALE GENOMIC DNA]</scope>
    <source>
        <strain evidence="4 5">DSM 5900</strain>
    </source>
</reference>
<feature type="region of interest" description="Disordered" evidence="2">
    <location>
        <begin position="1"/>
        <end position="31"/>
    </location>
</feature>
<comment type="caution">
    <text evidence="4">The sequence shown here is derived from an EMBL/GenBank/DDBJ whole genome shotgun (WGS) entry which is preliminary data.</text>
</comment>
<name>A0A3N1MC31_9PROT</name>
<accession>A0A3N1MC31</accession>
<evidence type="ECO:0000313" key="4">
    <source>
        <dbReference type="EMBL" id="ROQ01158.1"/>
    </source>
</evidence>
<evidence type="ECO:0000256" key="1">
    <source>
        <dbReference type="ARBA" id="ARBA00006611"/>
    </source>
</evidence>
<dbReference type="Gene3D" id="3.40.50.300">
    <property type="entry name" value="P-loop containing nucleotide triphosphate hydrolases"/>
    <property type="match status" value="1"/>
</dbReference>
<dbReference type="Gene3D" id="3.30.450.380">
    <property type="match status" value="1"/>
</dbReference>
<dbReference type="GO" id="GO:0016887">
    <property type="term" value="F:ATP hydrolysis activity"/>
    <property type="evidence" value="ECO:0007669"/>
    <property type="project" value="InterPro"/>
</dbReference>
<organism evidence="4 5">
    <name type="scientific">Stella humosa</name>
    <dbReference type="NCBI Taxonomy" id="94"/>
    <lineage>
        <taxon>Bacteria</taxon>
        <taxon>Pseudomonadati</taxon>
        <taxon>Pseudomonadota</taxon>
        <taxon>Alphaproteobacteria</taxon>
        <taxon>Rhodospirillales</taxon>
        <taxon>Stellaceae</taxon>
        <taxon>Stella</taxon>
    </lineage>
</organism>
<protein>
    <submittedName>
        <fullName evidence="4">Pilus assembly protein CpaF</fullName>
    </submittedName>
</protein>
<dbReference type="PANTHER" id="PTHR30486">
    <property type="entry name" value="TWITCHING MOTILITY PROTEIN PILT"/>
    <property type="match status" value="1"/>
</dbReference>
<dbReference type="RefSeq" id="WP_123687952.1">
    <property type="nucleotide sequence ID" value="NZ_AP019700.1"/>
</dbReference>
<evidence type="ECO:0000313" key="5">
    <source>
        <dbReference type="Proteomes" id="UP000278222"/>
    </source>
</evidence>
<dbReference type="InterPro" id="IPR050921">
    <property type="entry name" value="T4SS_GSP_E_ATPase"/>
</dbReference>
<dbReference type="CDD" id="cd01130">
    <property type="entry name" value="VirB11-like_ATPase"/>
    <property type="match status" value="1"/>
</dbReference>
<dbReference type="InterPro" id="IPR001482">
    <property type="entry name" value="T2SS/T4SS_dom"/>
</dbReference>
<feature type="domain" description="Bacterial type II secretion system protein E" evidence="3">
    <location>
        <begin position="96"/>
        <end position="372"/>
    </location>
</feature>
<proteinExistence type="inferred from homology"/>
<sequence length="448" mass="49481">MTAFGRRVDQPSPTPVEVDAPTRTPDANAGAKESRIRLWALVMEQIDAISAADMPASRLRQELERLVHQLADRHRIELSAREQTTLARDIVDDMIGMGPLEPLLADDAITDIMVNGPFSIFVEKGGKLQRSEIQFRDSMHAAGVAQKIAAAVGRRVDESSPMVDARLADGSRVNIVMPPLALDGPCISIRKFSRRRIDFARMVEFGSMTPSVAKLLEIAGQCRLNILISGGTGSGKTTLLNAISRQIDDGERVVTIEDAAELQLQQPHVVRLETRPANLEGRGEISQRELVRNALRMRPDRIILGEVRGPEAFDMLQAMNTGHDGSLGTLHANTARDALIRLENMVQMGSFGLPVKAIRTQIASAIDMVVQIERMRDGTRRIIQVSEVRGLEGEVITMNDLVTFEYVGDDADGRIVGRYRAAMIRPGFIHRIEYHGLDKAWMNAVAEF</sequence>
<dbReference type="AlphaFoldDB" id="A0A3N1MC31"/>
<dbReference type="Pfam" id="PF00437">
    <property type="entry name" value="T2SSE"/>
    <property type="match status" value="1"/>
</dbReference>
<dbReference type="EMBL" id="RJKX01000011">
    <property type="protein sequence ID" value="ROQ01158.1"/>
    <property type="molecule type" value="Genomic_DNA"/>
</dbReference>
<keyword evidence="5" id="KW-1185">Reference proteome</keyword>
<dbReference type="OrthoDB" id="9810761at2"/>
<evidence type="ECO:0000259" key="3">
    <source>
        <dbReference type="Pfam" id="PF00437"/>
    </source>
</evidence>
<dbReference type="PANTHER" id="PTHR30486:SF6">
    <property type="entry name" value="TYPE IV PILUS RETRACTATION ATPASE PILT"/>
    <property type="match status" value="1"/>
</dbReference>
<evidence type="ECO:0000256" key="2">
    <source>
        <dbReference type="SAM" id="MobiDB-lite"/>
    </source>
</evidence>
<comment type="similarity">
    <text evidence="1">Belongs to the GSP E family.</text>
</comment>
<dbReference type="InterPro" id="IPR027417">
    <property type="entry name" value="P-loop_NTPase"/>
</dbReference>
<dbReference type="SUPFAM" id="SSF52540">
    <property type="entry name" value="P-loop containing nucleoside triphosphate hydrolases"/>
    <property type="match status" value="1"/>
</dbReference>
<gene>
    <name evidence="4" type="ORF">EDC65_0335</name>
</gene>